<dbReference type="Proteomes" id="UP001469553">
    <property type="component" value="Unassembled WGS sequence"/>
</dbReference>
<proteinExistence type="predicted"/>
<accession>A0ABV0XEN6</accession>
<dbReference type="EMBL" id="JAHRIP010000966">
    <property type="protein sequence ID" value="MEQ2279925.1"/>
    <property type="molecule type" value="Genomic_DNA"/>
</dbReference>
<gene>
    <name evidence="2" type="ORF">AMECASPLE_014308</name>
</gene>
<protein>
    <submittedName>
        <fullName evidence="2">Uncharacterized protein</fullName>
    </submittedName>
</protein>
<keyword evidence="3" id="KW-1185">Reference proteome</keyword>
<organism evidence="2 3">
    <name type="scientific">Ameca splendens</name>
    <dbReference type="NCBI Taxonomy" id="208324"/>
    <lineage>
        <taxon>Eukaryota</taxon>
        <taxon>Metazoa</taxon>
        <taxon>Chordata</taxon>
        <taxon>Craniata</taxon>
        <taxon>Vertebrata</taxon>
        <taxon>Euteleostomi</taxon>
        <taxon>Actinopterygii</taxon>
        <taxon>Neopterygii</taxon>
        <taxon>Teleostei</taxon>
        <taxon>Neoteleostei</taxon>
        <taxon>Acanthomorphata</taxon>
        <taxon>Ovalentaria</taxon>
        <taxon>Atherinomorphae</taxon>
        <taxon>Cyprinodontiformes</taxon>
        <taxon>Goodeidae</taxon>
        <taxon>Ameca</taxon>
    </lineage>
</organism>
<sequence>MSKESINQRSSHEVTLEELQRSAAQSTDPNPAENLWAELRRREHQTGTSTLDDLEGLCRRMVKDHLVYML</sequence>
<feature type="compositionally biased region" description="Basic and acidic residues" evidence="1">
    <location>
        <begin position="10"/>
        <end position="20"/>
    </location>
</feature>
<evidence type="ECO:0000313" key="3">
    <source>
        <dbReference type="Proteomes" id="UP001469553"/>
    </source>
</evidence>
<reference evidence="2 3" key="1">
    <citation type="submission" date="2021-06" db="EMBL/GenBank/DDBJ databases">
        <authorList>
            <person name="Palmer J.M."/>
        </authorList>
    </citation>
    <scope>NUCLEOTIDE SEQUENCE [LARGE SCALE GENOMIC DNA]</scope>
    <source>
        <strain evidence="2 3">AS_MEX2019</strain>
        <tissue evidence="2">Muscle</tissue>
    </source>
</reference>
<evidence type="ECO:0000313" key="2">
    <source>
        <dbReference type="EMBL" id="MEQ2279925.1"/>
    </source>
</evidence>
<name>A0ABV0XEN6_9TELE</name>
<feature type="region of interest" description="Disordered" evidence="1">
    <location>
        <begin position="1"/>
        <end position="35"/>
    </location>
</feature>
<evidence type="ECO:0000256" key="1">
    <source>
        <dbReference type="SAM" id="MobiDB-lite"/>
    </source>
</evidence>
<comment type="caution">
    <text evidence="2">The sequence shown here is derived from an EMBL/GenBank/DDBJ whole genome shotgun (WGS) entry which is preliminary data.</text>
</comment>